<dbReference type="GO" id="GO:0005737">
    <property type="term" value="C:cytoplasm"/>
    <property type="evidence" value="ECO:0007669"/>
    <property type="project" value="UniProtKB-ARBA"/>
</dbReference>
<keyword evidence="5" id="KW-0418">Kinase</keyword>
<keyword evidence="1 10" id="KW-0723">Serine/threonine-protein kinase</keyword>
<comment type="similarity">
    <text evidence="7">Belongs to the protein kinase superfamily. STE Ser/Thr protein kinase family. MAP kinase kinase subfamily.</text>
</comment>
<dbReference type="GO" id="GO:0071474">
    <property type="term" value="P:cellular hyperosmotic response"/>
    <property type="evidence" value="ECO:0007669"/>
    <property type="project" value="TreeGrafter"/>
</dbReference>
<evidence type="ECO:0000256" key="10">
    <source>
        <dbReference type="RuleBase" id="RU000304"/>
    </source>
</evidence>
<proteinExistence type="inferred from homology"/>
<dbReference type="GO" id="GO:0038066">
    <property type="term" value="P:p38MAPK cascade"/>
    <property type="evidence" value="ECO:0007669"/>
    <property type="project" value="UniProtKB-ARBA"/>
</dbReference>
<evidence type="ECO:0000256" key="3">
    <source>
        <dbReference type="ARBA" id="ARBA00022679"/>
    </source>
</evidence>
<dbReference type="PROSITE" id="PS00107">
    <property type="entry name" value="PROTEIN_KINASE_ATP"/>
    <property type="match status" value="1"/>
</dbReference>
<evidence type="ECO:0000256" key="7">
    <source>
        <dbReference type="ARBA" id="ARBA00038035"/>
    </source>
</evidence>
<dbReference type="InterPro" id="IPR011009">
    <property type="entry name" value="Kinase-like_dom_sf"/>
</dbReference>
<keyword evidence="13" id="KW-1185">Reference proteome</keyword>
<dbReference type="Pfam" id="PF00069">
    <property type="entry name" value="Pkinase"/>
    <property type="match status" value="1"/>
</dbReference>
<dbReference type="AlphaFoldDB" id="A0A1X6NCZ1"/>
<dbReference type="PROSITE" id="PS50011">
    <property type="entry name" value="PROTEIN_KINASE_DOM"/>
    <property type="match status" value="1"/>
</dbReference>
<dbReference type="SMART" id="SM00220">
    <property type="entry name" value="S_TKc"/>
    <property type="match status" value="1"/>
</dbReference>
<keyword evidence="4 9" id="KW-0547">Nucleotide-binding</keyword>
<dbReference type="GO" id="GO:0004674">
    <property type="term" value="F:protein serine/threonine kinase activity"/>
    <property type="evidence" value="ECO:0007669"/>
    <property type="project" value="UniProtKB-KW"/>
</dbReference>
<keyword evidence="3" id="KW-0808">Transferase</keyword>
<evidence type="ECO:0000256" key="1">
    <source>
        <dbReference type="ARBA" id="ARBA00022527"/>
    </source>
</evidence>
<feature type="binding site" evidence="9">
    <location>
        <position position="76"/>
    </location>
    <ligand>
        <name>ATP</name>
        <dbReference type="ChEBI" id="CHEBI:30616"/>
    </ligand>
</feature>
<dbReference type="GO" id="GO:0032991">
    <property type="term" value="C:protein-containing complex"/>
    <property type="evidence" value="ECO:0007669"/>
    <property type="project" value="UniProtKB-ARBA"/>
</dbReference>
<sequence>MQPDWTGMFGTGSDPSGALNFSGKAVLHAQGVNFSNGSSFSISMSQLQLEDELGKGAYGTVKKVLHKPTNVAMAMKEIRLELDESKLNAIIMELDILHRAISPEIIEFYGAFFIESCVYYCMEYMDAGSLDKLQGAGVPEDVLGRISGSMVRGLKFLKDELQIIHRDVKPTNVLVNSKGEIKLCDFGVSGQLEKSLAKTNIGCQSYMAPERIKGESQNNVGTYTVSSDVWSLGLSMIEMAIGRYPYPPETYANVFAQLTAIVHGDPPELPDTYSEDCRDFVNRCLHKVPEMRATYAELLDHQFMRQDRDRQVDMPKWVVGALDYRKRKHAEDRQKKLLLQDGSTSAPPGTS</sequence>
<dbReference type="Gene3D" id="3.30.200.20">
    <property type="entry name" value="Phosphorylase Kinase, domain 1"/>
    <property type="match status" value="1"/>
</dbReference>
<dbReference type="PANTHER" id="PTHR48013:SF25">
    <property type="entry name" value="MAP KINASE KINASE PBS2"/>
    <property type="match status" value="1"/>
</dbReference>
<evidence type="ECO:0000256" key="6">
    <source>
        <dbReference type="ARBA" id="ARBA00022840"/>
    </source>
</evidence>
<dbReference type="GO" id="GO:0004708">
    <property type="term" value="F:MAP kinase kinase activity"/>
    <property type="evidence" value="ECO:0007669"/>
    <property type="project" value="UniProtKB-EC"/>
</dbReference>
<dbReference type="PANTHER" id="PTHR48013">
    <property type="entry name" value="DUAL SPECIFICITY MITOGEN-ACTIVATED PROTEIN KINASE KINASE 5-RELATED"/>
    <property type="match status" value="1"/>
</dbReference>
<dbReference type="GO" id="GO:0005524">
    <property type="term" value="F:ATP binding"/>
    <property type="evidence" value="ECO:0007669"/>
    <property type="project" value="UniProtKB-UniRule"/>
</dbReference>
<dbReference type="FunFam" id="3.30.200.20:FF:000341">
    <property type="entry name" value="MAP kinase kinase PBS2"/>
    <property type="match status" value="1"/>
</dbReference>
<reference evidence="12 13" key="1">
    <citation type="submission" date="2017-04" db="EMBL/GenBank/DDBJ databases">
        <title>Genome Sequence of the Model Brown-Rot Fungus Postia placenta SB12.</title>
        <authorList>
            <consortium name="DOE Joint Genome Institute"/>
            <person name="Gaskell J."/>
            <person name="Kersten P."/>
            <person name="Larrondo L.F."/>
            <person name="Canessa P."/>
            <person name="Martinez D."/>
            <person name="Hibbett D."/>
            <person name="Schmoll M."/>
            <person name="Kubicek C.P."/>
            <person name="Martinez A.T."/>
            <person name="Yadav J."/>
            <person name="Master E."/>
            <person name="Magnuson J.K."/>
            <person name="James T."/>
            <person name="Yaver D."/>
            <person name="Berka R."/>
            <person name="Labutti K."/>
            <person name="Lipzen A."/>
            <person name="Aerts A."/>
            <person name="Barry K."/>
            <person name="Henrissat B."/>
            <person name="Blanchette R."/>
            <person name="Grigoriev I."/>
            <person name="Cullen D."/>
        </authorList>
    </citation>
    <scope>NUCLEOTIDE SEQUENCE [LARGE SCALE GENOMIC DNA]</scope>
    <source>
        <strain evidence="12 13">MAD-698-R-SB12</strain>
    </source>
</reference>
<dbReference type="SUPFAM" id="SSF56112">
    <property type="entry name" value="Protein kinase-like (PK-like)"/>
    <property type="match status" value="1"/>
</dbReference>
<dbReference type="GeneID" id="36329310"/>
<evidence type="ECO:0000256" key="5">
    <source>
        <dbReference type="ARBA" id="ARBA00022777"/>
    </source>
</evidence>
<dbReference type="FunFam" id="1.10.510.10:FF:000433">
    <property type="entry name" value="MAP kinase kinase PBS2"/>
    <property type="match status" value="1"/>
</dbReference>
<dbReference type="EMBL" id="KZ110592">
    <property type="protein sequence ID" value="OSX66481.1"/>
    <property type="molecule type" value="Genomic_DNA"/>
</dbReference>
<dbReference type="Proteomes" id="UP000194127">
    <property type="component" value="Unassembled WGS sequence"/>
</dbReference>
<dbReference type="EC" id="2.7.12.2" evidence="8"/>
<name>A0A1X6NCZ1_9APHY</name>
<gene>
    <name evidence="12" type="ORF">POSPLADRAFT_1133548</name>
</gene>
<dbReference type="InterPro" id="IPR008271">
    <property type="entry name" value="Ser/Thr_kinase_AS"/>
</dbReference>
<organism evidence="12 13">
    <name type="scientific">Postia placenta MAD-698-R-SB12</name>
    <dbReference type="NCBI Taxonomy" id="670580"/>
    <lineage>
        <taxon>Eukaryota</taxon>
        <taxon>Fungi</taxon>
        <taxon>Dikarya</taxon>
        <taxon>Basidiomycota</taxon>
        <taxon>Agaricomycotina</taxon>
        <taxon>Agaricomycetes</taxon>
        <taxon>Polyporales</taxon>
        <taxon>Adustoporiaceae</taxon>
        <taxon>Rhodonia</taxon>
    </lineage>
</organism>
<evidence type="ECO:0000313" key="13">
    <source>
        <dbReference type="Proteomes" id="UP000194127"/>
    </source>
</evidence>
<feature type="domain" description="Protein kinase" evidence="11">
    <location>
        <begin position="47"/>
        <end position="304"/>
    </location>
</feature>
<protein>
    <recommendedName>
        <fullName evidence="8">mitogen-activated protein kinase kinase</fullName>
        <ecNumber evidence="8">2.7.12.2</ecNumber>
    </recommendedName>
</protein>
<accession>A0A1X6NCZ1</accession>
<dbReference type="RefSeq" id="XP_024343275.1">
    <property type="nucleotide sequence ID" value="XM_024484361.1"/>
</dbReference>
<evidence type="ECO:0000256" key="4">
    <source>
        <dbReference type="ARBA" id="ARBA00022741"/>
    </source>
</evidence>
<dbReference type="InterPro" id="IPR017441">
    <property type="entry name" value="Protein_kinase_ATP_BS"/>
</dbReference>
<dbReference type="OrthoDB" id="10252354at2759"/>
<dbReference type="Gene3D" id="1.10.510.10">
    <property type="entry name" value="Transferase(Phosphotransferase) domain 1"/>
    <property type="match status" value="1"/>
</dbReference>
<evidence type="ECO:0000256" key="8">
    <source>
        <dbReference type="ARBA" id="ARBA00038999"/>
    </source>
</evidence>
<evidence type="ECO:0000259" key="11">
    <source>
        <dbReference type="PROSITE" id="PS50011"/>
    </source>
</evidence>
<evidence type="ECO:0000256" key="2">
    <source>
        <dbReference type="ARBA" id="ARBA00022553"/>
    </source>
</evidence>
<dbReference type="STRING" id="670580.A0A1X6NCZ1"/>
<keyword evidence="2" id="KW-0597">Phosphoprotein</keyword>
<dbReference type="InterPro" id="IPR000719">
    <property type="entry name" value="Prot_kinase_dom"/>
</dbReference>
<evidence type="ECO:0000313" key="12">
    <source>
        <dbReference type="EMBL" id="OSX66481.1"/>
    </source>
</evidence>
<keyword evidence="6 9" id="KW-0067">ATP-binding</keyword>
<evidence type="ECO:0000256" key="9">
    <source>
        <dbReference type="PROSITE-ProRule" id="PRU10141"/>
    </source>
</evidence>
<dbReference type="PROSITE" id="PS00108">
    <property type="entry name" value="PROTEIN_KINASE_ST"/>
    <property type="match status" value="1"/>
</dbReference>